<keyword evidence="3 6" id="KW-0812">Transmembrane</keyword>
<feature type="transmembrane region" description="Helical" evidence="6">
    <location>
        <begin position="395"/>
        <end position="421"/>
    </location>
</feature>
<feature type="transmembrane region" description="Helical" evidence="6">
    <location>
        <begin position="230"/>
        <end position="255"/>
    </location>
</feature>
<reference evidence="8 9" key="1">
    <citation type="journal article" date="2014" name="Syst. Appl. Microbiol.">
        <title>Evidence for the existence of two new members of the family Chlamydiaceae and proposal of Chlamydia avium sp. nov. and Chlamydia gallinacea sp. nov.</title>
        <authorList>
            <person name="Sachse K."/>
            <person name="Laroucau K."/>
            <person name="Riege K."/>
            <person name="Wehner S."/>
            <person name="Dilcher M."/>
            <person name="Creasy H.H."/>
            <person name="Weidmann M."/>
            <person name="Myers G."/>
            <person name="Vorimore F."/>
            <person name="Vicari N."/>
            <person name="Magnino S."/>
            <person name="Liebler-Tenorio E."/>
            <person name="Ruettger A."/>
            <person name="Bavoil P.M."/>
            <person name="Hufert F.T."/>
            <person name="Rossello-Mora R."/>
            <person name="Marz M."/>
        </authorList>
    </citation>
    <scope>NUCLEOTIDE SEQUENCE [LARGE SCALE GENOMIC DNA]</scope>
    <source>
        <strain evidence="8 9">08-1274/3</strain>
    </source>
</reference>
<feature type="domain" description="ComEC/Rec2-related protein" evidence="7">
    <location>
        <begin position="217"/>
        <end position="471"/>
    </location>
</feature>
<gene>
    <name evidence="8" type="ORF">M787_003460</name>
</gene>
<comment type="subcellular location">
    <subcellularLocation>
        <location evidence="1">Cell membrane</location>
        <topology evidence="1">Multi-pass membrane protein</topology>
    </subcellularLocation>
</comment>
<evidence type="ECO:0000256" key="3">
    <source>
        <dbReference type="ARBA" id="ARBA00022692"/>
    </source>
</evidence>
<dbReference type="GO" id="GO:0005886">
    <property type="term" value="C:plasma membrane"/>
    <property type="evidence" value="ECO:0007669"/>
    <property type="project" value="UniProtKB-SubCell"/>
</dbReference>
<name>A0A173DZQ7_9CHLA</name>
<evidence type="ECO:0000256" key="6">
    <source>
        <dbReference type="SAM" id="Phobius"/>
    </source>
</evidence>
<keyword evidence="2" id="KW-1003">Cell membrane</keyword>
<evidence type="ECO:0000256" key="4">
    <source>
        <dbReference type="ARBA" id="ARBA00022989"/>
    </source>
</evidence>
<feature type="transmembrane region" description="Helical" evidence="6">
    <location>
        <begin position="428"/>
        <end position="445"/>
    </location>
</feature>
<dbReference type="EMBL" id="CP015840">
    <property type="protein sequence ID" value="ANG66366.1"/>
    <property type="molecule type" value="Genomic_DNA"/>
</dbReference>
<dbReference type="Pfam" id="PF03772">
    <property type="entry name" value="Competence"/>
    <property type="match status" value="1"/>
</dbReference>
<evidence type="ECO:0000259" key="7">
    <source>
        <dbReference type="Pfam" id="PF03772"/>
    </source>
</evidence>
<feature type="transmembrane region" description="Helical" evidence="6">
    <location>
        <begin position="361"/>
        <end position="383"/>
    </location>
</feature>
<dbReference type="GeneID" id="81478362"/>
<dbReference type="STRING" id="1143323.M787_003460"/>
<dbReference type="PANTHER" id="PTHR30619">
    <property type="entry name" value="DNA INTERNALIZATION/COMPETENCE PROTEIN COMEC/REC2"/>
    <property type="match status" value="1"/>
</dbReference>
<dbReference type="Proteomes" id="UP000019147">
    <property type="component" value="Chromosome"/>
</dbReference>
<dbReference type="PANTHER" id="PTHR30619:SF1">
    <property type="entry name" value="RECOMBINATION PROTEIN 2"/>
    <property type="match status" value="1"/>
</dbReference>
<dbReference type="eggNOG" id="COG0658">
    <property type="taxonomic scope" value="Bacteria"/>
</dbReference>
<evidence type="ECO:0000313" key="8">
    <source>
        <dbReference type="EMBL" id="ANG66366.1"/>
    </source>
</evidence>
<dbReference type="AlphaFoldDB" id="A0A173DZQ7"/>
<proteinExistence type="predicted"/>
<accession>A0A173DZQ7</accession>
<evidence type="ECO:0000256" key="1">
    <source>
        <dbReference type="ARBA" id="ARBA00004651"/>
    </source>
</evidence>
<evidence type="ECO:0000256" key="5">
    <source>
        <dbReference type="ARBA" id="ARBA00023136"/>
    </source>
</evidence>
<evidence type="ECO:0000256" key="2">
    <source>
        <dbReference type="ARBA" id="ARBA00022475"/>
    </source>
</evidence>
<dbReference type="RefSeq" id="WP_040429715.1">
    <property type="nucleotide sequence ID" value="NZ_CP015840.1"/>
</dbReference>
<dbReference type="InterPro" id="IPR004477">
    <property type="entry name" value="ComEC_N"/>
</dbReference>
<organism evidence="8 9">
    <name type="scientific">Chlamydia gallinacea 08-1274/3</name>
    <dbReference type="NCBI Taxonomy" id="1143323"/>
    <lineage>
        <taxon>Bacteria</taxon>
        <taxon>Pseudomonadati</taxon>
        <taxon>Chlamydiota</taxon>
        <taxon>Chlamydiia</taxon>
        <taxon>Chlamydiales</taxon>
        <taxon>Chlamydiaceae</taxon>
        <taxon>Chlamydia/Chlamydophila group</taxon>
        <taxon>Chlamydia</taxon>
    </lineage>
</organism>
<feature type="transmembrane region" description="Helical" evidence="6">
    <location>
        <begin position="328"/>
        <end position="349"/>
    </location>
</feature>
<sequence>MSMRLRDFSYPTLQYIHSLWLGLTNKCQCFQKHHPFCICSLYWLSGLLSRPYPACGAILLIILHLFTPKKQPKYQILLGICFLVPLFTCSPPPLHHAGPASGKFFIKYKYKRENSYLGEALVLNYPCGTTYRQLPSCIILSATPLEIGKKYYLQGARVHHTSQFIFQSNDRPRAILPSKISQCHSYLRHLCEKRLLHLFSSQDVGKFASSLVLGTPLPSQIKKHFQNKGLAHLFAISGWHFSLLSSGVFILLSFFPTKIKCGLALPILSLFTLLFPFSPSVWRSWVSFVLFCISPYFSGSCSSLNRLGVGFIVCSSIFSIYLPDFSLSFLATLGILLFFSRLFYFLYSPWEQMAPSYCQPILRYILGSISLSISSQIFLIFPIMKFFGSLPLEGYLYNLFVPLILLPLFFLICFSFFLPFFAPITELYIHYILSFPWLYSSNIFLSLSLPFLSPLPLTLLFSILFLIGIGLEKTQTTNITQ</sequence>
<evidence type="ECO:0000313" key="9">
    <source>
        <dbReference type="Proteomes" id="UP000019147"/>
    </source>
</evidence>
<feature type="transmembrane region" description="Helical" evidence="6">
    <location>
        <begin position="267"/>
        <end position="292"/>
    </location>
</feature>
<dbReference type="InterPro" id="IPR052159">
    <property type="entry name" value="Competence_DNA_uptake"/>
</dbReference>
<dbReference type="KEGG" id="cgz:M787_003460"/>
<dbReference type="OrthoDB" id="5372341at2"/>
<keyword evidence="4 6" id="KW-1133">Transmembrane helix</keyword>
<feature type="transmembrane region" description="Helical" evidence="6">
    <location>
        <begin position="451"/>
        <end position="471"/>
    </location>
</feature>
<protein>
    <submittedName>
        <fullName evidence="8">Competence protein</fullName>
    </submittedName>
</protein>
<keyword evidence="5 6" id="KW-0472">Membrane</keyword>